<dbReference type="PANTHER" id="PTHR33164:SF43">
    <property type="entry name" value="HTH-TYPE TRANSCRIPTIONAL REPRESSOR YETL"/>
    <property type="match status" value="1"/>
</dbReference>
<proteinExistence type="predicted"/>
<organism evidence="2 3">
    <name type="scientific">Streptomyces nojiriensis</name>
    <dbReference type="NCBI Taxonomy" id="66374"/>
    <lineage>
        <taxon>Bacteria</taxon>
        <taxon>Bacillati</taxon>
        <taxon>Actinomycetota</taxon>
        <taxon>Actinomycetes</taxon>
        <taxon>Kitasatosporales</taxon>
        <taxon>Streptomycetaceae</taxon>
        <taxon>Streptomyces</taxon>
    </lineage>
</organism>
<dbReference type="Proteomes" id="UP000613974">
    <property type="component" value="Unassembled WGS sequence"/>
</dbReference>
<dbReference type="PANTHER" id="PTHR33164">
    <property type="entry name" value="TRANSCRIPTIONAL REGULATOR, MARR FAMILY"/>
    <property type="match status" value="1"/>
</dbReference>
<dbReference type="GeneID" id="95594448"/>
<dbReference type="InterPro" id="IPR000835">
    <property type="entry name" value="HTH_MarR-typ"/>
</dbReference>
<evidence type="ECO:0000259" key="1">
    <source>
        <dbReference type="PROSITE" id="PS50995"/>
    </source>
</evidence>
<dbReference type="InterPro" id="IPR036390">
    <property type="entry name" value="WH_DNA-bd_sf"/>
</dbReference>
<name>A0ABQ3SJ28_9ACTN</name>
<dbReference type="PRINTS" id="PR00598">
    <property type="entry name" value="HTHMARR"/>
</dbReference>
<gene>
    <name evidence="2" type="ORF">Snoj_20690</name>
</gene>
<dbReference type="Gene3D" id="1.10.10.10">
    <property type="entry name" value="Winged helix-like DNA-binding domain superfamily/Winged helix DNA-binding domain"/>
    <property type="match status" value="1"/>
</dbReference>
<dbReference type="RefSeq" id="WP_189744251.1">
    <property type="nucleotide sequence ID" value="NZ_BMRL01000015.1"/>
</dbReference>
<sequence length="163" mass="17684">MPKKLTESEMPAADYAFYGLVWAGTVMTDRVDRALVKAHDLPVSWFEVMLWLASSPEPVPASVLGNSTLLSRSQVSRVVDALQTRGLVSRTPSARDARSVEVSLTEAGRTVFAEADATRREALAPVFTELLDEKDLEALGAVWRKLKAAKAAEAAQADQERAG</sequence>
<keyword evidence="3" id="KW-1185">Reference proteome</keyword>
<protein>
    <recommendedName>
        <fullName evidence="1">HTH marR-type domain-containing protein</fullName>
    </recommendedName>
</protein>
<comment type="caution">
    <text evidence="2">The sequence shown here is derived from an EMBL/GenBank/DDBJ whole genome shotgun (WGS) entry which is preliminary data.</text>
</comment>
<dbReference type="SUPFAM" id="SSF46785">
    <property type="entry name" value="Winged helix' DNA-binding domain"/>
    <property type="match status" value="1"/>
</dbReference>
<dbReference type="SMART" id="SM00347">
    <property type="entry name" value="HTH_MARR"/>
    <property type="match status" value="1"/>
</dbReference>
<dbReference type="EMBL" id="BNEC01000003">
    <property type="protein sequence ID" value="GHI68151.1"/>
    <property type="molecule type" value="Genomic_DNA"/>
</dbReference>
<evidence type="ECO:0000313" key="3">
    <source>
        <dbReference type="Proteomes" id="UP000613974"/>
    </source>
</evidence>
<reference evidence="3" key="1">
    <citation type="submission" date="2023-07" db="EMBL/GenBank/DDBJ databases">
        <title>Whole genome shotgun sequence of Streptomyces nojiriensis NBRC 13794.</title>
        <authorList>
            <person name="Komaki H."/>
            <person name="Tamura T."/>
        </authorList>
    </citation>
    <scope>NUCLEOTIDE SEQUENCE [LARGE SCALE GENOMIC DNA]</scope>
    <source>
        <strain evidence="3">NBRC 13794</strain>
    </source>
</reference>
<feature type="domain" description="HTH marR-type" evidence="1">
    <location>
        <begin position="1"/>
        <end position="148"/>
    </location>
</feature>
<evidence type="ECO:0000313" key="2">
    <source>
        <dbReference type="EMBL" id="GHI68151.1"/>
    </source>
</evidence>
<dbReference type="InterPro" id="IPR036388">
    <property type="entry name" value="WH-like_DNA-bd_sf"/>
</dbReference>
<dbReference type="Pfam" id="PF12802">
    <property type="entry name" value="MarR_2"/>
    <property type="match status" value="1"/>
</dbReference>
<accession>A0ABQ3SJ28</accession>
<dbReference type="PROSITE" id="PS50995">
    <property type="entry name" value="HTH_MARR_2"/>
    <property type="match status" value="1"/>
</dbReference>
<dbReference type="InterPro" id="IPR039422">
    <property type="entry name" value="MarR/SlyA-like"/>
</dbReference>